<dbReference type="OrthoDB" id="1495305at2"/>
<sequence length="128" mass="14791">MERYPDIEIYLAEASLDVLDQWLTERLEAPSLSRVGKRKWRTVGYYDGQTVPILLIEQAADGFTSLWFDSHSTPWPRDIDCAREIVERFGCEVRCSLGSWQPGDDPDRFLQLLPSGEEREIDWPDSGQ</sequence>
<evidence type="ECO:0000313" key="1">
    <source>
        <dbReference type="EMBL" id="SDW69029.1"/>
    </source>
</evidence>
<name>A0A1H2VMD3_9GAMM</name>
<dbReference type="AlphaFoldDB" id="A0A1H2VMD3"/>
<evidence type="ECO:0000313" key="2">
    <source>
        <dbReference type="Proteomes" id="UP000198500"/>
    </source>
</evidence>
<dbReference type="RefSeq" id="WP_092568494.1">
    <property type="nucleotide sequence ID" value="NZ_BMXH01000002.1"/>
</dbReference>
<reference evidence="1 2" key="1">
    <citation type="submission" date="2016-10" db="EMBL/GenBank/DDBJ databases">
        <authorList>
            <person name="de Groot N.N."/>
        </authorList>
    </citation>
    <scope>NUCLEOTIDE SEQUENCE [LARGE SCALE GENOMIC DNA]</scope>
    <source>
        <strain evidence="1 2">DSM 19219</strain>
    </source>
</reference>
<dbReference type="STRING" id="574349.SAMN05443545_102444"/>
<proteinExistence type="predicted"/>
<gene>
    <name evidence="1" type="ORF">SAMN05443545_102444</name>
</gene>
<dbReference type="Proteomes" id="UP000198500">
    <property type="component" value="Unassembled WGS sequence"/>
</dbReference>
<keyword evidence="2" id="KW-1185">Reference proteome</keyword>
<dbReference type="EMBL" id="FNNI01000002">
    <property type="protein sequence ID" value="SDW69029.1"/>
    <property type="molecule type" value="Genomic_DNA"/>
</dbReference>
<organism evidence="1 2">
    <name type="scientific">Aidingimonas halophila</name>
    <dbReference type="NCBI Taxonomy" id="574349"/>
    <lineage>
        <taxon>Bacteria</taxon>
        <taxon>Pseudomonadati</taxon>
        <taxon>Pseudomonadota</taxon>
        <taxon>Gammaproteobacteria</taxon>
        <taxon>Oceanospirillales</taxon>
        <taxon>Halomonadaceae</taxon>
        <taxon>Aidingimonas</taxon>
    </lineage>
</organism>
<accession>A0A1H2VMD3</accession>
<protein>
    <submittedName>
        <fullName evidence="1">Uncharacterized protein</fullName>
    </submittedName>
</protein>